<protein>
    <recommendedName>
        <fullName evidence="4">Transcriptional regulator</fullName>
    </recommendedName>
</protein>
<organism evidence="2 3">
    <name type="scientific">Streptomyces thermogriseus</name>
    <dbReference type="NCBI Taxonomy" id="75292"/>
    <lineage>
        <taxon>Bacteria</taxon>
        <taxon>Bacillati</taxon>
        <taxon>Actinomycetota</taxon>
        <taxon>Actinomycetes</taxon>
        <taxon>Kitasatosporales</taxon>
        <taxon>Streptomycetaceae</taxon>
        <taxon>Streptomyces</taxon>
    </lineage>
</organism>
<name>A0ABP4DNB9_9ACTN</name>
<proteinExistence type="predicted"/>
<evidence type="ECO:0000313" key="2">
    <source>
        <dbReference type="EMBL" id="GAA1015786.1"/>
    </source>
</evidence>
<sequence>MHGGRQDAGAGCAGRSRYAARASPYSNPDDPEGDPETMPERNRQFGLYGARGIKGHEAVARQLDALAGYIATPVTARRGLLARLHYLTRTDHARRRARKAGLTVTDRTLKAWLDGRRSPSKANLERIEQAYRTVRRENVARYLLARLNREGRGTRVEIHPLNQSQVARPHQRVIEYRTLNVRNWDRIVRAWAAGDDRELDEAWIDQIVDLGSQWGQYEYVTNIGFAA</sequence>
<evidence type="ECO:0000313" key="3">
    <source>
        <dbReference type="Proteomes" id="UP001501072"/>
    </source>
</evidence>
<comment type="caution">
    <text evidence="2">The sequence shown here is derived from an EMBL/GenBank/DDBJ whole genome shotgun (WGS) entry which is preliminary data.</text>
</comment>
<keyword evidence="3" id="KW-1185">Reference proteome</keyword>
<feature type="region of interest" description="Disordered" evidence="1">
    <location>
        <begin position="1"/>
        <end position="42"/>
    </location>
</feature>
<dbReference type="Proteomes" id="UP001501072">
    <property type="component" value="Unassembled WGS sequence"/>
</dbReference>
<reference evidence="3" key="1">
    <citation type="journal article" date="2019" name="Int. J. Syst. Evol. Microbiol.">
        <title>The Global Catalogue of Microorganisms (GCM) 10K type strain sequencing project: providing services to taxonomists for standard genome sequencing and annotation.</title>
        <authorList>
            <consortium name="The Broad Institute Genomics Platform"/>
            <consortium name="The Broad Institute Genome Sequencing Center for Infectious Disease"/>
            <person name="Wu L."/>
            <person name="Ma J."/>
        </authorList>
    </citation>
    <scope>NUCLEOTIDE SEQUENCE [LARGE SCALE GENOMIC DNA]</scope>
    <source>
        <strain evidence="3">JCM 11269</strain>
    </source>
</reference>
<dbReference type="EMBL" id="BAAAHU010000069">
    <property type="protein sequence ID" value="GAA1015786.1"/>
    <property type="molecule type" value="Genomic_DNA"/>
</dbReference>
<accession>A0ABP4DNB9</accession>
<evidence type="ECO:0008006" key="4">
    <source>
        <dbReference type="Google" id="ProtNLM"/>
    </source>
</evidence>
<evidence type="ECO:0000256" key="1">
    <source>
        <dbReference type="SAM" id="MobiDB-lite"/>
    </source>
</evidence>
<gene>
    <name evidence="2" type="ORF">GCM10009564_49260</name>
</gene>